<keyword evidence="2" id="KW-1185">Reference proteome</keyword>
<name>A0ABD0LCX2_9CAEN</name>
<feature type="non-terminal residue" evidence="1">
    <location>
        <position position="1"/>
    </location>
</feature>
<dbReference type="EMBL" id="JACVVK020000059">
    <property type="protein sequence ID" value="KAK7497314.1"/>
    <property type="molecule type" value="Genomic_DNA"/>
</dbReference>
<organism evidence="1 2">
    <name type="scientific">Batillaria attramentaria</name>
    <dbReference type="NCBI Taxonomy" id="370345"/>
    <lineage>
        <taxon>Eukaryota</taxon>
        <taxon>Metazoa</taxon>
        <taxon>Spiralia</taxon>
        <taxon>Lophotrochozoa</taxon>
        <taxon>Mollusca</taxon>
        <taxon>Gastropoda</taxon>
        <taxon>Caenogastropoda</taxon>
        <taxon>Sorbeoconcha</taxon>
        <taxon>Cerithioidea</taxon>
        <taxon>Batillariidae</taxon>
        <taxon>Batillaria</taxon>
    </lineage>
</organism>
<dbReference type="AlphaFoldDB" id="A0ABD0LCX2"/>
<protein>
    <submittedName>
        <fullName evidence="1">Uncharacterized protein</fullName>
    </submittedName>
</protein>
<dbReference type="Proteomes" id="UP001519460">
    <property type="component" value="Unassembled WGS sequence"/>
</dbReference>
<comment type="caution">
    <text evidence="1">The sequence shown here is derived from an EMBL/GenBank/DDBJ whole genome shotgun (WGS) entry which is preliminary data.</text>
</comment>
<evidence type="ECO:0000313" key="1">
    <source>
        <dbReference type="EMBL" id="KAK7497314.1"/>
    </source>
</evidence>
<accession>A0ABD0LCX2</accession>
<proteinExistence type="predicted"/>
<sequence length="73" mass="7922">DAPPAPLFVLFERGNQSGRGLKSGPFFRTVGFQGLSLAVTGESVYTQDPLPSPSFGHFEQVNQEEGLKLTQKI</sequence>
<reference evidence="1 2" key="1">
    <citation type="journal article" date="2023" name="Sci. Data">
        <title>Genome assembly of the Korean intertidal mud-creeper Batillaria attramentaria.</title>
        <authorList>
            <person name="Patra A.K."/>
            <person name="Ho P.T."/>
            <person name="Jun S."/>
            <person name="Lee S.J."/>
            <person name="Kim Y."/>
            <person name="Won Y.J."/>
        </authorList>
    </citation>
    <scope>NUCLEOTIDE SEQUENCE [LARGE SCALE GENOMIC DNA]</scope>
    <source>
        <strain evidence="1">Wonlab-2016</strain>
    </source>
</reference>
<evidence type="ECO:0000313" key="2">
    <source>
        <dbReference type="Proteomes" id="UP001519460"/>
    </source>
</evidence>
<gene>
    <name evidence="1" type="ORF">BaRGS_00011358</name>
</gene>